<dbReference type="PANTHER" id="PTHR40072">
    <property type="entry name" value="MOLYBDOPTERIN-GUANINE DINUCLEOTIDE BIOSYNTHESIS ADAPTER PROTEIN-RELATED"/>
    <property type="match status" value="1"/>
</dbReference>
<accession>A0ABS0F492</accession>
<dbReference type="Pfam" id="PF03205">
    <property type="entry name" value="MobB"/>
    <property type="match status" value="1"/>
</dbReference>
<sequence>MRDAKGPVIIGIAGFSDSGKSCLAEALVEAAAAQGLRVAYLKHDGHADEAPDDWEKPGSDTARAAAAGASVTMVASSRGFLLRSRQEGGFPAWFAAIRAVADVDVVIAEGGKRAAHAKVAVVRGEGEWTQLLAAGAVAIAAAVAPDGALTGIPVPVFRPHQAADLLAWWRDRWRQGALAAPVVPD</sequence>
<gene>
    <name evidence="2" type="primary">mobB</name>
    <name evidence="2" type="ORF">IW967_09665</name>
</gene>
<dbReference type="InterPro" id="IPR004435">
    <property type="entry name" value="MobB_dom"/>
</dbReference>
<evidence type="ECO:0000259" key="1">
    <source>
        <dbReference type="Pfam" id="PF03205"/>
    </source>
</evidence>
<dbReference type="SUPFAM" id="SSF52540">
    <property type="entry name" value="P-loop containing nucleoside triphosphate hydrolases"/>
    <property type="match status" value="1"/>
</dbReference>
<dbReference type="InterPro" id="IPR027417">
    <property type="entry name" value="P-loop_NTPase"/>
</dbReference>
<reference evidence="2 3" key="1">
    <citation type="submission" date="2020-11" db="EMBL/GenBank/DDBJ databases">
        <title>Genomic insight of Alicyclobacillus mali FL 18 reveals a new arsenic-resistant strain, with potential in environmental biotechnology.</title>
        <authorList>
            <person name="Fiorentino G."/>
            <person name="Gallo G."/>
            <person name="Aulitto M."/>
        </authorList>
    </citation>
    <scope>NUCLEOTIDE SEQUENCE [LARGE SCALE GENOMIC DNA]</scope>
    <source>
        <strain evidence="2 3">FL 18</strain>
    </source>
</reference>
<dbReference type="NCBIfam" id="TIGR00176">
    <property type="entry name" value="mobB"/>
    <property type="match status" value="1"/>
</dbReference>
<feature type="domain" description="Molybdopterin-guanine dinucleotide biosynthesis protein B (MobB)" evidence="1">
    <location>
        <begin position="9"/>
        <end position="135"/>
    </location>
</feature>
<proteinExistence type="predicted"/>
<dbReference type="RefSeq" id="WP_195867753.1">
    <property type="nucleotide sequence ID" value="NZ_JADPKZ010000041.1"/>
</dbReference>
<comment type="caution">
    <text evidence="2">The sequence shown here is derived from an EMBL/GenBank/DDBJ whole genome shotgun (WGS) entry which is preliminary data.</text>
</comment>
<dbReference type="InterPro" id="IPR052539">
    <property type="entry name" value="MGD_biosynthesis_adapter"/>
</dbReference>
<protein>
    <submittedName>
        <fullName evidence="2">Molybdopterin-guanine dinucleotide biosynthesis protein B</fullName>
    </submittedName>
</protein>
<keyword evidence="3" id="KW-1185">Reference proteome</keyword>
<organism evidence="2 3">
    <name type="scientific">Alicyclobacillus mali</name>
    <name type="common">ex Roth et al. 2021</name>
    <dbReference type="NCBI Taxonomy" id="1123961"/>
    <lineage>
        <taxon>Bacteria</taxon>
        <taxon>Bacillati</taxon>
        <taxon>Bacillota</taxon>
        <taxon>Bacilli</taxon>
        <taxon>Bacillales</taxon>
        <taxon>Alicyclobacillaceae</taxon>
        <taxon>Alicyclobacillus</taxon>
    </lineage>
</organism>
<dbReference type="PANTHER" id="PTHR40072:SF1">
    <property type="entry name" value="MOLYBDOPTERIN-GUANINE DINUCLEOTIDE BIOSYNTHESIS ADAPTER PROTEIN"/>
    <property type="match status" value="1"/>
</dbReference>
<evidence type="ECO:0000313" key="3">
    <source>
        <dbReference type="Proteomes" id="UP000642910"/>
    </source>
</evidence>
<dbReference type="Gene3D" id="3.40.50.300">
    <property type="entry name" value="P-loop containing nucleotide triphosphate hydrolases"/>
    <property type="match status" value="1"/>
</dbReference>
<evidence type="ECO:0000313" key="2">
    <source>
        <dbReference type="EMBL" id="MBF8378124.1"/>
    </source>
</evidence>
<dbReference type="EMBL" id="JADPKZ010000041">
    <property type="protein sequence ID" value="MBF8378124.1"/>
    <property type="molecule type" value="Genomic_DNA"/>
</dbReference>
<name>A0ABS0F492_9BACL</name>
<dbReference type="Proteomes" id="UP000642910">
    <property type="component" value="Unassembled WGS sequence"/>
</dbReference>